<dbReference type="KEGG" id="samy:DB32_008610"/>
<dbReference type="Proteomes" id="UP000034883">
    <property type="component" value="Chromosome"/>
</dbReference>
<accession>A0A0F6WAC3</accession>
<evidence type="ECO:0000313" key="2">
    <source>
        <dbReference type="EMBL" id="AKF11461.1"/>
    </source>
</evidence>
<evidence type="ECO:0000313" key="3">
    <source>
        <dbReference type="Proteomes" id="UP000034883"/>
    </source>
</evidence>
<gene>
    <name evidence="2" type="ORF">DB32_008610</name>
</gene>
<name>A0A0F6WAC3_9BACT</name>
<keyword evidence="3" id="KW-1185">Reference proteome</keyword>
<proteinExistence type="predicted"/>
<protein>
    <submittedName>
        <fullName evidence="2">Uncharacterized protein</fullName>
    </submittedName>
</protein>
<feature type="region of interest" description="Disordered" evidence="1">
    <location>
        <begin position="161"/>
        <end position="187"/>
    </location>
</feature>
<dbReference type="EMBL" id="CP011125">
    <property type="protein sequence ID" value="AKF11461.1"/>
    <property type="molecule type" value="Genomic_DNA"/>
</dbReference>
<organism evidence="2 3">
    <name type="scientific">Sandaracinus amylolyticus</name>
    <dbReference type="NCBI Taxonomy" id="927083"/>
    <lineage>
        <taxon>Bacteria</taxon>
        <taxon>Pseudomonadati</taxon>
        <taxon>Myxococcota</taxon>
        <taxon>Polyangia</taxon>
        <taxon>Polyangiales</taxon>
        <taxon>Sandaracinaceae</taxon>
        <taxon>Sandaracinus</taxon>
    </lineage>
</organism>
<evidence type="ECO:0000256" key="1">
    <source>
        <dbReference type="SAM" id="MobiDB-lite"/>
    </source>
</evidence>
<sequence>MAERALSRAVALLFVGLVTWPARLAAQQLEPCDAAWLDVDHVQAIVQVELAEQWDASFDDTVVRFEECASEQPRIVLSTPGEPDATLTLRLARVSARARTRLVALVIAELLRTRAQDEEIDEAAAVIASPEPAVTTPARAAEEPAPVSEPAPAPSVALALTAPGPETTLGPDELDDPFESPARPQPSPWRLGATLGARVFVEPLTLAALADVTLRFDRLLIAVSGAGTQLDIAPGTVRLAQLTGGVGVRVLEHRGSVRVGWDVRGDAGAALAAGDGGGFFVVVESTTYTWVLSASTQLEVVWPVGPIELGLTTDVGYQRGIVEVNSFGSAGLGGFFASAGLAIGWPL</sequence>
<dbReference type="AlphaFoldDB" id="A0A0F6WAC3"/>
<dbReference type="RefSeq" id="WP_053238325.1">
    <property type="nucleotide sequence ID" value="NZ_CP011125.1"/>
</dbReference>
<dbReference type="STRING" id="927083.DB32_008610"/>
<reference evidence="2 3" key="1">
    <citation type="submission" date="2015-03" db="EMBL/GenBank/DDBJ databases">
        <title>Genome assembly of Sandaracinus amylolyticus DSM 53668.</title>
        <authorList>
            <person name="Sharma G."/>
            <person name="Subramanian S."/>
        </authorList>
    </citation>
    <scope>NUCLEOTIDE SEQUENCE [LARGE SCALE GENOMIC DNA]</scope>
    <source>
        <strain evidence="2 3">DSM 53668</strain>
    </source>
</reference>